<proteinExistence type="predicted"/>
<evidence type="ECO:0000313" key="2">
    <source>
        <dbReference type="Proteomes" id="UP000295673"/>
    </source>
</evidence>
<dbReference type="RefSeq" id="WP_132861979.1">
    <property type="nucleotide sequence ID" value="NZ_SMGR01000005.1"/>
</dbReference>
<evidence type="ECO:0000313" key="1">
    <source>
        <dbReference type="EMBL" id="TCK99363.1"/>
    </source>
</evidence>
<accession>A0A4R1N504</accession>
<gene>
    <name evidence="1" type="ORF">BXY66_3865</name>
</gene>
<comment type="caution">
    <text evidence="1">The sequence shown here is derived from an EMBL/GenBank/DDBJ whole genome shotgun (WGS) entry which is preliminary data.</text>
</comment>
<dbReference type="AlphaFoldDB" id="A0A4R1N504"/>
<name>A0A4R1N504_9RHOB</name>
<protein>
    <submittedName>
        <fullName evidence="1">Uncharacterized protein</fullName>
    </submittedName>
</protein>
<organism evidence="1 2">
    <name type="scientific">Shimia isoporae</name>
    <dbReference type="NCBI Taxonomy" id="647720"/>
    <lineage>
        <taxon>Bacteria</taxon>
        <taxon>Pseudomonadati</taxon>
        <taxon>Pseudomonadota</taxon>
        <taxon>Alphaproteobacteria</taxon>
        <taxon>Rhodobacterales</taxon>
        <taxon>Roseobacteraceae</taxon>
    </lineage>
</organism>
<dbReference type="Proteomes" id="UP000295673">
    <property type="component" value="Unassembled WGS sequence"/>
</dbReference>
<sequence length="105" mass="11481">MSAFSELVGHNPTMSKITKASRDLSKAAMDEVDLMIDRGEVEEGEHADQLRKAARQHGHETTMEGIAANIAKRDGVSIQKAHAIAGKTDPAYKEAYTRFIRSRGA</sequence>
<keyword evidence="2" id="KW-1185">Reference proteome</keyword>
<dbReference type="EMBL" id="SMGR01000005">
    <property type="protein sequence ID" value="TCK99363.1"/>
    <property type="molecule type" value="Genomic_DNA"/>
</dbReference>
<reference evidence="1 2" key="1">
    <citation type="submission" date="2019-03" db="EMBL/GenBank/DDBJ databases">
        <title>Genomic Encyclopedia of Archaeal and Bacterial Type Strains, Phase II (KMG-II): from individual species to whole genera.</title>
        <authorList>
            <person name="Goeker M."/>
        </authorList>
    </citation>
    <scope>NUCLEOTIDE SEQUENCE [LARGE SCALE GENOMIC DNA]</scope>
    <source>
        <strain evidence="1 2">DSM 26433</strain>
    </source>
</reference>